<name>C5KWQ0_PERM5</name>
<dbReference type="InterPro" id="IPR050151">
    <property type="entry name" value="Class-I_Pyr_Nuc-Dis_Oxidored"/>
</dbReference>
<dbReference type="InterPro" id="IPR023753">
    <property type="entry name" value="FAD/NAD-binding_dom"/>
</dbReference>
<evidence type="ECO:0000256" key="6">
    <source>
        <dbReference type="ARBA" id="ARBA00023157"/>
    </source>
</evidence>
<gene>
    <name evidence="14" type="ORF">Pmar_PMAR020104</name>
</gene>
<reference evidence="14 15" key="1">
    <citation type="submission" date="2008-07" db="EMBL/GenBank/DDBJ databases">
        <authorList>
            <person name="El-Sayed N."/>
            <person name="Caler E."/>
            <person name="Inman J."/>
            <person name="Amedeo P."/>
            <person name="Hass B."/>
            <person name="Wortman J."/>
        </authorList>
    </citation>
    <scope>NUCLEOTIDE SEQUENCE [LARGE SCALE GENOMIC DNA]</scope>
    <source>
        <strain evidence="15">ATCC 50983 / TXsc</strain>
    </source>
</reference>
<feature type="disulfide bond" description="Redox-active" evidence="10">
    <location>
        <begin position="66"/>
        <end position="71"/>
    </location>
</feature>
<keyword evidence="3 9" id="KW-0274">FAD</keyword>
<feature type="binding site" evidence="9">
    <location>
        <position position="143"/>
    </location>
    <ligand>
        <name>FAD</name>
        <dbReference type="ChEBI" id="CHEBI:57692"/>
    </ligand>
</feature>
<keyword evidence="2 11" id="KW-0285">Flavoprotein</keyword>
<evidence type="ECO:0000256" key="8">
    <source>
        <dbReference type="PIRSR" id="PIRSR000350-2"/>
    </source>
</evidence>
<dbReference type="SUPFAM" id="SSF55424">
    <property type="entry name" value="FAD/NAD-linked reductases, dimerisation (C-terminal) domain"/>
    <property type="match status" value="1"/>
</dbReference>
<dbReference type="InParanoid" id="C5KWQ0"/>
<organism evidence="15">
    <name type="scientific">Perkinsus marinus (strain ATCC 50983 / TXsc)</name>
    <dbReference type="NCBI Taxonomy" id="423536"/>
    <lineage>
        <taxon>Eukaryota</taxon>
        <taxon>Sar</taxon>
        <taxon>Alveolata</taxon>
        <taxon>Perkinsozoa</taxon>
        <taxon>Perkinsea</taxon>
        <taxon>Perkinsida</taxon>
        <taxon>Perkinsidae</taxon>
        <taxon>Perkinsus</taxon>
    </lineage>
</organism>
<dbReference type="Gene3D" id="3.50.50.60">
    <property type="entry name" value="FAD/NAD(P)-binding domain"/>
    <property type="match status" value="2"/>
</dbReference>
<dbReference type="AlphaFoldDB" id="C5KWQ0"/>
<evidence type="ECO:0000256" key="5">
    <source>
        <dbReference type="ARBA" id="ARBA00023027"/>
    </source>
</evidence>
<evidence type="ECO:0000313" key="14">
    <source>
        <dbReference type="EMBL" id="EER11125.1"/>
    </source>
</evidence>
<dbReference type="PANTHER" id="PTHR22912">
    <property type="entry name" value="DISULFIDE OXIDOREDUCTASE"/>
    <property type="match status" value="1"/>
</dbReference>
<feature type="binding site" evidence="9">
    <location>
        <position position="75"/>
    </location>
    <ligand>
        <name>FAD</name>
        <dbReference type="ChEBI" id="CHEBI:57692"/>
    </ligand>
</feature>
<comment type="miscellaneous">
    <text evidence="11">The active site is a redox-active disulfide bond.</text>
</comment>
<keyword evidence="6" id="KW-1015">Disulfide bond</keyword>
<feature type="binding site" evidence="9">
    <location>
        <position position="232"/>
    </location>
    <ligand>
        <name>NAD(+)</name>
        <dbReference type="ChEBI" id="CHEBI:57540"/>
    </ligand>
</feature>
<dbReference type="Gene3D" id="3.30.390.30">
    <property type="match status" value="1"/>
</dbReference>
<feature type="binding site" evidence="9">
    <location>
        <position position="344"/>
    </location>
    <ligand>
        <name>FAD</name>
        <dbReference type="ChEBI" id="CHEBI:57692"/>
    </ligand>
</feature>
<dbReference type="GO" id="GO:0045252">
    <property type="term" value="C:oxoglutarate dehydrogenase complex"/>
    <property type="evidence" value="ECO:0007669"/>
    <property type="project" value="TreeGrafter"/>
</dbReference>
<dbReference type="PANTHER" id="PTHR22912:SF151">
    <property type="entry name" value="DIHYDROLIPOYL DEHYDROGENASE, MITOCHONDRIAL"/>
    <property type="match status" value="1"/>
</dbReference>
<comment type="similarity">
    <text evidence="1 11">Belongs to the class-I pyridine nucleotide-disulfide oxidoreductase family.</text>
</comment>
<feature type="binding site" evidence="9">
    <location>
        <begin position="209"/>
        <end position="216"/>
    </location>
    <ligand>
        <name>NAD(+)</name>
        <dbReference type="ChEBI" id="CHEBI:57540"/>
    </ligand>
</feature>
<evidence type="ECO:0000256" key="11">
    <source>
        <dbReference type="RuleBase" id="RU003692"/>
    </source>
</evidence>
<dbReference type="PRINTS" id="PR00368">
    <property type="entry name" value="FADPNR"/>
</dbReference>
<comment type="catalytic activity">
    <reaction evidence="11">
        <text>N(6)-[(R)-dihydrolipoyl]-L-lysyl-[protein] + NAD(+) = N(6)-[(R)-lipoyl]-L-lysyl-[protein] + NADH + H(+)</text>
        <dbReference type="Rhea" id="RHEA:15045"/>
        <dbReference type="Rhea" id="RHEA-COMP:10474"/>
        <dbReference type="Rhea" id="RHEA-COMP:10475"/>
        <dbReference type="ChEBI" id="CHEBI:15378"/>
        <dbReference type="ChEBI" id="CHEBI:57540"/>
        <dbReference type="ChEBI" id="CHEBI:57945"/>
        <dbReference type="ChEBI" id="CHEBI:83099"/>
        <dbReference type="ChEBI" id="CHEBI:83100"/>
        <dbReference type="EC" id="1.8.1.4"/>
    </reaction>
</comment>
<accession>C5KWQ0</accession>
<dbReference type="EMBL" id="GG677039">
    <property type="protein sequence ID" value="EER11125.1"/>
    <property type="molecule type" value="Genomic_DNA"/>
</dbReference>
<evidence type="ECO:0000256" key="10">
    <source>
        <dbReference type="PIRSR" id="PIRSR000350-4"/>
    </source>
</evidence>
<dbReference type="Pfam" id="PF07992">
    <property type="entry name" value="Pyr_redox_2"/>
    <property type="match status" value="1"/>
</dbReference>
<keyword evidence="5 9" id="KW-0520">NAD</keyword>
<dbReference type="GO" id="GO:0005739">
    <property type="term" value="C:mitochondrion"/>
    <property type="evidence" value="ECO:0007669"/>
    <property type="project" value="TreeGrafter"/>
</dbReference>
<evidence type="ECO:0000259" key="12">
    <source>
        <dbReference type="Pfam" id="PF02852"/>
    </source>
</evidence>
<keyword evidence="7 11" id="KW-0676">Redox-active center</keyword>
<dbReference type="OrthoDB" id="361797at2759"/>
<dbReference type="GO" id="GO:0006103">
    <property type="term" value="P:2-oxoglutarate metabolic process"/>
    <property type="evidence" value="ECO:0007669"/>
    <property type="project" value="TreeGrafter"/>
</dbReference>
<feature type="domain" description="Pyridine nucleotide-disulphide oxidoreductase dimerisation" evidence="12">
    <location>
        <begin position="384"/>
        <end position="492"/>
    </location>
</feature>
<dbReference type="GO" id="GO:0004148">
    <property type="term" value="F:dihydrolipoyl dehydrogenase (NADH) activity"/>
    <property type="evidence" value="ECO:0007669"/>
    <property type="project" value="UniProtKB-EC"/>
</dbReference>
<feature type="active site" description="Proton acceptor" evidence="8">
    <location>
        <position position="482"/>
    </location>
</feature>
<dbReference type="RefSeq" id="XP_002779330.1">
    <property type="nucleotide sequence ID" value="XM_002779284.1"/>
</dbReference>
<dbReference type="Pfam" id="PF02852">
    <property type="entry name" value="Pyr_redox_dim"/>
    <property type="match status" value="1"/>
</dbReference>
<dbReference type="InterPro" id="IPR036188">
    <property type="entry name" value="FAD/NAD-bd_sf"/>
</dbReference>
<evidence type="ECO:0000313" key="15">
    <source>
        <dbReference type="Proteomes" id="UP000007800"/>
    </source>
</evidence>
<evidence type="ECO:0000256" key="2">
    <source>
        <dbReference type="ARBA" id="ARBA00022630"/>
    </source>
</evidence>
<comment type="cofactor">
    <cofactor evidence="9 11">
        <name>FAD</name>
        <dbReference type="ChEBI" id="CHEBI:57692"/>
    </cofactor>
    <text evidence="9 11">Binds 1 FAD per subunit.</text>
</comment>
<dbReference type="NCBIfam" id="TIGR01350">
    <property type="entry name" value="lipoamide_DH"/>
    <property type="match status" value="1"/>
</dbReference>
<dbReference type="PIRSF" id="PIRSF000350">
    <property type="entry name" value="Mercury_reductase_MerA"/>
    <property type="match status" value="1"/>
</dbReference>
<dbReference type="GeneID" id="9056659"/>
<evidence type="ECO:0000259" key="13">
    <source>
        <dbReference type="Pfam" id="PF07992"/>
    </source>
</evidence>
<dbReference type="FunCoup" id="C5KWQ0">
    <property type="interactions" value="630"/>
</dbReference>
<evidence type="ECO:0000256" key="1">
    <source>
        <dbReference type="ARBA" id="ARBA00007532"/>
    </source>
</evidence>
<dbReference type="PRINTS" id="PR00411">
    <property type="entry name" value="PNDRDTASEI"/>
</dbReference>
<dbReference type="InterPro" id="IPR004099">
    <property type="entry name" value="Pyr_nucl-diS_OxRdtase_dimer"/>
</dbReference>
<protein>
    <recommendedName>
        <fullName evidence="11">Dihydrolipoyl dehydrogenase</fullName>
        <ecNumber evidence="11">1.8.1.4</ecNumber>
    </recommendedName>
</protein>
<dbReference type="FunFam" id="3.30.390.30:FF:000001">
    <property type="entry name" value="Dihydrolipoyl dehydrogenase"/>
    <property type="match status" value="1"/>
</dbReference>
<dbReference type="InterPro" id="IPR016156">
    <property type="entry name" value="FAD/NAD-linked_Rdtase_dimer_sf"/>
</dbReference>
<sequence>MVGSPFFGLNSLRGLSSARLFSTASHAFDVAVIGGGPGGYVSAIKAAQLGLKTAIVEKRSALGGTCLNIGCIPSKCLLHSSHEYSALKSGSTLKKIGVKIDSSSAAADLTAMHRHRTRTVQMLTKGVKGLMDKNGVTQFHGLGRFTNANTLEVDITDGASESIEAKHYVVATGSDSSSLPFLKIDGDVIVTSTEALEFPEVPESMAVIGGGVIGLELGSVWARLGTKVTVVEYMPHILPTADLDVSQALQKSLQRHEKMNFHVATGVTSAEVKNGRAELTLKGADGTDKGTLEVQKVLVAVGRRPYTEGLGLDRAGVITDARTGMIEVDESLRTNVPNIWAIGDVVRGPMLAHKAEDEGFAVAERINAELKKGKDSSHINYDSIPSVVYTHPEIAWVGKTEADCKKAGIDCKVGVFPFAASGRAKCVDSTEGFVKVISQKEDDKLLGACIVQASAGELIHPFVLAINYGASSEDVARTCFAHPTLSEAVREASMITAFGKAIHV</sequence>
<dbReference type="GO" id="GO:0050660">
    <property type="term" value="F:flavin adenine dinucleotide binding"/>
    <property type="evidence" value="ECO:0007669"/>
    <property type="project" value="InterPro"/>
</dbReference>
<dbReference type="PROSITE" id="PS00076">
    <property type="entry name" value="PYRIDINE_REDOX_1"/>
    <property type="match status" value="1"/>
</dbReference>
<dbReference type="InterPro" id="IPR006258">
    <property type="entry name" value="Lipoamide_DH"/>
</dbReference>
<evidence type="ECO:0000256" key="4">
    <source>
        <dbReference type="ARBA" id="ARBA00023002"/>
    </source>
</evidence>
<dbReference type="OMA" id="CAQLGMK"/>
<dbReference type="Proteomes" id="UP000007800">
    <property type="component" value="Unassembled WGS sequence"/>
</dbReference>
<dbReference type="InterPro" id="IPR001100">
    <property type="entry name" value="Pyr_nuc-diS_OxRdtase"/>
</dbReference>
<proteinExistence type="inferred from homology"/>
<dbReference type="EC" id="1.8.1.4" evidence="11"/>
<keyword evidence="4 11" id="KW-0560">Oxidoreductase</keyword>
<evidence type="ECO:0000256" key="3">
    <source>
        <dbReference type="ARBA" id="ARBA00022827"/>
    </source>
</evidence>
<feature type="binding site" evidence="9">
    <location>
        <begin position="350"/>
        <end position="353"/>
    </location>
    <ligand>
        <name>FAD</name>
        <dbReference type="ChEBI" id="CHEBI:57692"/>
    </ligand>
</feature>
<feature type="domain" description="FAD/NAD(P)-binding" evidence="13">
    <location>
        <begin position="28"/>
        <end position="359"/>
    </location>
</feature>
<keyword evidence="15" id="KW-1185">Reference proteome</keyword>
<feature type="binding site" evidence="9">
    <location>
        <position position="302"/>
    </location>
    <ligand>
        <name>NAD(+)</name>
        <dbReference type="ChEBI" id="CHEBI:57540"/>
    </ligand>
</feature>
<evidence type="ECO:0000256" key="9">
    <source>
        <dbReference type="PIRSR" id="PIRSR000350-3"/>
    </source>
</evidence>
<feature type="binding site" evidence="9">
    <location>
        <begin position="172"/>
        <end position="174"/>
    </location>
    <ligand>
        <name>FAD</name>
        <dbReference type="ChEBI" id="CHEBI:57692"/>
    </ligand>
</feature>
<dbReference type="SUPFAM" id="SSF51905">
    <property type="entry name" value="FAD/NAD(P)-binding domain"/>
    <property type="match status" value="1"/>
</dbReference>
<keyword evidence="9" id="KW-0547">Nucleotide-binding</keyword>
<dbReference type="InterPro" id="IPR012999">
    <property type="entry name" value="Pyr_OxRdtase_I_AS"/>
</dbReference>
<evidence type="ECO:0000256" key="7">
    <source>
        <dbReference type="ARBA" id="ARBA00023284"/>
    </source>
</evidence>